<dbReference type="PANTHER" id="PTHR43344">
    <property type="entry name" value="PHOSPHOSERINE PHOSPHATASE"/>
    <property type="match status" value="1"/>
</dbReference>
<keyword evidence="14" id="KW-1185">Reference proteome</keyword>
<evidence type="ECO:0000313" key="12">
    <source>
        <dbReference type="EMBL" id="CAE8639989.1"/>
    </source>
</evidence>
<evidence type="ECO:0000256" key="1">
    <source>
        <dbReference type="ARBA" id="ARBA00001946"/>
    </source>
</evidence>
<comment type="similarity">
    <text evidence="3">Belongs to the HAD-like hydrolase superfamily. SerB family.</text>
</comment>
<comment type="cofactor">
    <cofactor evidence="1">
        <name>Mg(2+)</name>
        <dbReference type="ChEBI" id="CHEBI:18420"/>
    </cofactor>
</comment>
<dbReference type="Gene3D" id="1.10.150.210">
    <property type="entry name" value="Phosphoserine phosphatase, domain 2"/>
    <property type="match status" value="1"/>
</dbReference>
<dbReference type="GO" id="GO:0006564">
    <property type="term" value="P:L-serine biosynthetic process"/>
    <property type="evidence" value="ECO:0007669"/>
    <property type="project" value="UniProtKB-KW"/>
</dbReference>
<keyword evidence="8" id="KW-0460">Magnesium</keyword>
<dbReference type="GO" id="GO:0005737">
    <property type="term" value="C:cytoplasm"/>
    <property type="evidence" value="ECO:0007669"/>
    <property type="project" value="TreeGrafter"/>
</dbReference>
<dbReference type="OMA" id="NELENQC"/>
<keyword evidence="9" id="KW-0718">Serine biosynthesis</keyword>
<evidence type="ECO:0000256" key="3">
    <source>
        <dbReference type="ARBA" id="ARBA00009184"/>
    </source>
</evidence>
<feature type="active site" description="Proton donor" evidence="11">
    <location>
        <position position="69"/>
    </location>
</feature>
<dbReference type="InterPro" id="IPR036412">
    <property type="entry name" value="HAD-like_sf"/>
</dbReference>
<gene>
    <name evidence="12" type="ORF">PGLA1383_LOCUS54960</name>
    <name evidence="13" type="ORF">PGLA2088_LOCUS13353</name>
</gene>
<organism evidence="12 14">
    <name type="scientific">Polarella glacialis</name>
    <name type="common">Dinoflagellate</name>
    <dbReference type="NCBI Taxonomy" id="89957"/>
    <lineage>
        <taxon>Eukaryota</taxon>
        <taxon>Sar</taxon>
        <taxon>Alveolata</taxon>
        <taxon>Dinophyceae</taxon>
        <taxon>Suessiales</taxon>
        <taxon>Suessiaceae</taxon>
        <taxon>Polarella</taxon>
    </lineage>
</organism>
<dbReference type="CDD" id="cd04309">
    <property type="entry name" value="HAD_PSP_eu"/>
    <property type="match status" value="1"/>
</dbReference>
<dbReference type="UniPathway" id="UPA00135">
    <property type="reaction ID" value="UER00198"/>
</dbReference>
<dbReference type="InterPro" id="IPR023214">
    <property type="entry name" value="HAD_sf"/>
</dbReference>
<evidence type="ECO:0000256" key="6">
    <source>
        <dbReference type="ARBA" id="ARBA00022723"/>
    </source>
</evidence>
<evidence type="ECO:0000256" key="9">
    <source>
        <dbReference type="ARBA" id="ARBA00023299"/>
    </source>
</evidence>
<dbReference type="SUPFAM" id="SSF56784">
    <property type="entry name" value="HAD-like"/>
    <property type="match status" value="1"/>
</dbReference>
<sequence length="274" mass="30237">MECVAVPVRGRRQLRGTSCTVLLAAGFLFLAAPLLGLEGRTFFGRSPEDSKAKAQRILLSADAVCFDVDSTVVETEGIDLLAKCYNVEEAVKNLTRNAMEGNVKFQDALAARLDLMQPSRHSLEECLKTEGKPRFTAGVIEVVRRLHARGTHVFLVSGGFRVMIEPIAEELKVPQDRIFANTILFDEEGNYAGFDETEPTSRDGGKPAVLTQLKRKRGYKNMVMVGDGATDLQARPPAKVFIGFGGIQIREKVKQGADWFVYDFQEVLDVLPEA</sequence>
<dbReference type="NCBIfam" id="TIGR00338">
    <property type="entry name" value="serB"/>
    <property type="match status" value="1"/>
</dbReference>
<comment type="pathway">
    <text evidence="2">Amino-acid biosynthesis; L-serine biosynthesis; L-serine from 3-phospho-D-glycerate: step 3/3.</text>
</comment>
<evidence type="ECO:0000256" key="2">
    <source>
        <dbReference type="ARBA" id="ARBA00005135"/>
    </source>
</evidence>
<comment type="caution">
    <text evidence="12">The sequence shown here is derived from an EMBL/GenBank/DDBJ whole genome shotgun (WGS) entry which is preliminary data.</text>
</comment>
<dbReference type="InterPro" id="IPR050582">
    <property type="entry name" value="HAD-like_SerB"/>
</dbReference>
<dbReference type="Proteomes" id="UP000626109">
    <property type="component" value="Unassembled WGS sequence"/>
</dbReference>
<dbReference type="Proteomes" id="UP000654075">
    <property type="component" value="Unassembled WGS sequence"/>
</dbReference>
<dbReference type="GO" id="GO:0036424">
    <property type="term" value="F:L-phosphoserine phosphatase activity"/>
    <property type="evidence" value="ECO:0007669"/>
    <property type="project" value="InterPro"/>
</dbReference>
<name>A0A813HPA0_POLGL</name>
<evidence type="ECO:0000256" key="11">
    <source>
        <dbReference type="PIRSR" id="PIRSR604469-1"/>
    </source>
</evidence>
<dbReference type="EMBL" id="CAJNNW010015940">
    <property type="protein sequence ID" value="CAE8658276.1"/>
    <property type="molecule type" value="Genomic_DNA"/>
</dbReference>
<reference evidence="12" key="1">
    <citation type="submission" date="2021-02" db="EMBL/GenBank/DDBJ databases">
        <authorList>
            <person name="Dougan E. K."/>
            <person name="Rhodes N."/>
            <person name="Thang M."/>
            <person name="Chan C."/>
        </authorList>
    </citation>
    <scope>NUCLEOTIDE SEQUENCE</scope>
</reference>
<dbReference type="Pfam" id="PF00702">
    <property type="entry name" value="Hydrolase"/>
    <property type="match status" value="1"/>
</dbReference>
<dbReference type="FunFam" id="3.40.50.1000:FF:000077">
    <property type="entry name" value="Phosphoserine phosphatase, chloroplastic"/>
    <property type="match status" value="1"/>
</dbReference>
<dbReference type="AlphaFoldDB" id="A0A813HPA0"/>
<evidence type="ECO:0000256" key="8">
    <source>
        <dbReference type="ARBA" id="ARBA00022842"/>
    </source>
</evidence>
<evidence type="ECO:0000256" key="10">
    <source>
        <dbReference type="ARBA" id="ARBA00031693"/>
    </source>
</evidence>
<dbReference type="EC" id="3.1.3.3" evidence="4"/>
<feature type="active site" description="Nucleophile" evidence="11">
    <location>
        <position position="67"/>
    </location>
</feature>
<keyword evidence="5" id="KW-0028">Amino-acid biosynthesis</keyword>
<dbReference type="OrthoDB" id="27226at2759"/>
<proteinExistence type="inferred from homology"/>
<dbReference type="Gene3D" id="3.40.50.1000">
    <property type="entry name" value="HAD superfamily/HAD-like"/>
    <property type="match status" value="1"/>
</dbReference>
<protein>
    <recommendedName>
        <fullName evidence="4">phosphoserine phosphatase</fullName>
        <ecNumber evidence="4">3.1.3.3</ecNumber>
    </recommendedName>
    <alternativeName>
        <fullName evidence="10">O-phosphoserine phosphohydrolase</fullName>
    </alternativeName>
</protein>
<dbReference type="PANTHER" id="PTHR43344:SF2">
    <property type="entry name" value="PHOSPHOSERINE PHOSPHATASE"/>
    <property type="match status" value="1"/>
</dbReference>
<evidence type="ECO:0000313" key="13">
    <source>
        <dbReference type="EMBL" id="CAE8658276.1"/>
    </source>
</evidence>
<accession>A0A813HPA0</accession>
<evidence type="ECO:0000256" key="5">
    <source>
        <dbReference type="ARBA" id="ARBA00022605"/>
    </source>
</evidence>
<dbReference type="EMBL" id="CAJNNV010032440">
    <property type="protein sequence ID" value="CAE8639989.1"/>
    <property type="molecule type" value="Genomic_DNA"/>
</dbReference>
<evidence type="ECO:0000256" key="7">
    <source>
        <dbReference type="ARBA" id="ARBA00022801"/>
    </source>
</evidence>
<dbReference type="InterPro" id="IPR004469">
    <property type="entry name" value="PSP"/>
</dbReference>
<evidence type="ECO:0000313" key="14">
    <source>
        <dbReference type="Proteomes" id="UP000654075"/>
    </source>
</evidence>
<keyword evidence="6" id="KW-0479">Metal-binding</keyword>
<dbReference type="NCBIfam" id="TIGR01488">
    <property type="entry name" value="HAD-SF-IB"/>
    <property type="match status" value="1"/>
</dbReference>
<dbReference type="GO" id="GO:0000287">
    <property type="term" value="F:magnesium ion binding"/>
    <property type="evidence" value="ECO:0007669"/>
    <property type="project" value="TreeGrafter"/>
</dbReference>
<evidence type="ECO:0000256" key="4">
    <source>
        <dbReference type="ARBA" id="ARBA00012640"/>
    </source>
</evidence>
<keyword evidence="7" id="KW-0378">Hydrolase</keyword>